<name>A0A3B0RI43_9ZZZZ</name>
<evidence type="ECO:0000259" key="1">
    <source>
        <dbReference type="Pfam" id="PF01370"/>
    </source>
</evidence>
<organism evidence="2">
    <name type="scientific">hydrothermal vent metagenome</name>
    <dbReference type="NCBI Taxonomy" id="652676"/>
    <lineage>
        <taxon>unclassified sequences</taxon>
        <taxon>metagenomes</taxon>
        <taxon>ecological metagenomes</taxon>
    </lineage>
</organism>
<dbReference type="PANTHER" id="PTHR12126:SF11">
    <property type="entry name" value="NADH DEHYDROGENASE [UBIQUINONE] 1 ALPHA SUBCOMPLEX SUBUNIT 9, MITOCHONDRIAL"/>
    <property type="match status" value="1"/>
</dbReference>
<dbReference type="AlphaFoldDB" id="A0A3B0RI43"/>
<dbReference type="Gene3D" id="3.40.50.720">
    <property type="entry name" value="NAD(P)-binding Rossmann-like Domain"/>
    <property type="match status" value="1"/>
</dbReference>
<dbReference type="EMBL" id="UOED01000080">
    <property type="protein sequence ID" value="VAV93064.1"/>
    <property type="molecule type" value="Genomic_DNA"/>
</dbReference>
<dbReference type="SUPFAM" id="SSF51735">
    <property type="entry name" value="NAD(P)-binding Rossmann-fold domains"/>
    <property type="match status" value="1"/>
</dbReference>
<gene>
    <name evidence="2" type="ORF">MNBD_ALPHA02-1235</name>
</gene>
<sequence length="312" mass="34995">MTKNIAVTGATGFVGKHLVRTLISRGYQVRALTRRPQQDSENLIWIEGDLENRTALTELVSGVDVVFHLAGLIKAKKTTDFTRVNSQSVKTLVEILREGISNPHFILLSSLAAREPHLSSYAYSKRHGEDILMEQAPENLYWTILRPPGIYGPEDMETLKIFKSVAARIAPLPGGANNRASWIYAPDLAQAMIAVARHKECYGQILDVDDGAENGYSIDEMYQTAADILRNKPFKFTVPKTALKIFGHTNVLFSTLFGYTPMLTPEKINELCHPDWVCHGPHVMDLTGWKPETNLKQGFNKTLKWYKENGLV</sequence>
<dbReference type="InterPro" id="IPR036291">
    <property type="entry name" value="NAD(P)-bd_dom_sf"/>
</dbReference>
<evidence type="ECO:0000313" key="2">
    <source>
        <dbReference type="EMBL" id="VAV93064.1"/>
    </source>
</evidence>
<reference evidence="2" key="1">
    <citation type="submission" date="2018-06" db="EMBL/GenBank/DDBJ databases">
        <authorList>
            <person name="Zhirakovskaya E."/>
        </authorList>
    </citation>
    <scope>NUCLEOTIDE SEQUENCE</scope>
</reference>
<feature type="domain" description="NAD-dependent epimerase/dehydratase" evidence="1">
    <location>
        <begin position="5"/>
        <end position="199"/>
    </location>
</feature>
<accession>A0A3B0RI43</accession>
<protein>
    <recommendedName>
        <fullName evidence="1">NAD-dependent epimerase/dehydratase domain-containing protein</fullName>
    </recommendedName>
</protein>
<dbReference type="InterPro" id="IPR001509">
    <property type="entry name" value="Epimerase_deHydtase"/>
</dbReference>
<dbReference type="InterPro" id="IPR051207">
    <property type="entry name" value="ComplexI_NDUFA9_subunit"/>
</dbReference>
<dbReference type="Pfam" id="PF01370">
    <property type="entry name" value="Epimerase"/>
    <property type="match status" value="1"/>
</dbReference>
<proteinExistence type="predicted"/>
<dbReference type="PANTHER" id="PTHR12126">
    <property type="entry name" value="NADH-UBIQUINONE OXIDOREDUCTASE 39 KDA SUBUNIT-RELATED"/>
    <property type="match status" value="1"/>
</dbReference>
<dbReference type="GO" id="GO:0044877">
    <property type="term" value="F:protein-containing complex binding"/>
    <property type="evidence" value="ECO:0007669"/>
    <property type="project" value="TreeGrafter"/>
</dbReference>